<reference evidence="2" key="1">
    <citation type="submission" date="2014-12" db="EMBL/GenBank/DDBJ databases">
        <title>Comparative genome analysis of Bacillus coagulans HM-08, Clostridium butyricum HM-68, Bacillus subtilis HM-66 and Bacillus licheniformis BL-09.</title>
        <authorList>
            <person name="Zhang H."/>
        </authorList>
    </citation>
    <scope>NUCLEOTIDE SEQUENCE [LARGE SCALE GENOMIC DNA]</scope>
    <source>
        <strain evidence="2">HM-66</strain>
    </source>
</reference>
<dbReference type="RefSeq" id="WP_043856989.1">
    <property type="nucleotide sequence ID" value="NZ_JAAUXF010000005.1"/>
</dbReference>
<proteinExistence type="predicted"/>
<dbReference type="InterPro" id="IPR025580">
    <property type="entry name" value="Gp46"/>
</dbReference>
<dbReference type="EMBL" id="JXBC01000001">
    <property type="protein sequence ID" value="KIU13225.1"/>
    <property type="molecule type" value="Genomic_DNA"/>
</dbReference>
<comment type="caution">
    <text evidence="2">The sequence shown here is derived from an EMBL/GenBank/DDBJ whole genome shotgun (WGS) entry which is preliminary data.</text>
</comment>
<dbReference type="AlphaFoldDB" id="A0A0D1KWZ5"/>
<dbReference type="Proteomes" id="UP000032247">
    <property type="component" value="Unassembled WGS sequence"/>
</dbReference>
<dbReference type="PATRIC" id="fig|1423.173.peg.346"/>
<evidence type="ECO:0008006" key="3">
    <source>
        <dbReference type="Google" id="ProtNLM"/>
    </source>
</evidence>
<protein>
    <recommendedName>
        <fullName evidence="3">DUF4355 domain-containing protein</fullName>
    </recommendedName>
</protein>
<gene>
    <name evidence="2" type="ORF">SC09_Contig17orf00414</name>
</gene>
<organism evidence="2">
    <name type="scientific">Bacillus subtilis</name>
    <dbReference type="NCBI Taxonomy" id="1423"/>
    <lineage>
        <taxon>Bacteria</taxon>
        <taxon>Bacillati</taxon>
        <taxon>Bacillota</taxon>
        <taxon>Bacilli</taxon>
        <taxon>Bacillales</taxon>
        <taxon>Bacillaceae</taxon>
        <taxon>Bacillus</taxon>
    </lineage>
</organism>
<keyword evidence="1" id="KW-0175">Coiled coil</keyword>
<sequence length="193" mass="21547">MPTLEEVKKFLEENKDNEQVKAFVGELSAVSADKVEGFLETEEGKRFIQPRLDSYFTKGLATWKANNLDSIVEEKIRERNPDKSPAELEIEKLKKQIEDAEKARNREALVNKALNVADEKKLPKGVIDYFIGEDEETTLANLSKFEETFNAAVQNAVDIKFKESGTNFEKGDPTPAGGAVDIGALANQANIRK</sequence>
<dbReference type="Pfam" id="PF14265">
    <property type="entry name" value="DUF4355"/>
    <property type="match status" value="1"/>
</dbReference>
<name>A0A0D1KWZ5_BACIU</name>
<evidence type="ECO:0000313" key="2">
    <source>
        <dbReference type="EMBL" id="KIU13225.1"/>
    </source>
</evidence>
<evidence type="ECO:0000256" key="1">
    <source>
        <dbReference type="SAM" id="Coils"/>
    </source>
</evidence>
<feature type="coiled-coil region" evidence="1">
    <location>
        <begin position="83"/>
        <end position="110"/>
    </location>
</feature>
<accession>A0A0D1KWZ5</accession>